<evidence type="ECO:0000313" key="1">
    <source>
        <dbReference type="EMBL" id="SOC00124.1"/>
    </source>
</evidence>
<proteinExistence type="predicted"/>
<sequence length="91" mass="10706">MASNEIIDSLTQMLADKNPNLSVNKARTWVELLWSDFESTYAKAGYDYRGAEYTERIIKQWIESYGDKIHEFVSRNPKYAHFLEESDDNLH</sequence>
<protein>
    <submittedName>
        <fullName evidence="1">WVELL protein</fullName>
    </submittedName>
</protein>
<dbReference type="OrthoDB" id="2361637at2"/>
<name>A0A285S5D8_9BACL</name>
<dbReference type="InterPro" id="IPR026952">
    <property type="entry name" value="WVELL"/>
</dbReference>
<organism evidence="1 2">
    <name type="scientific">Ureibacillus xyleni</name>
    <dbReference type="NCBI Taxonomy" id="614648"/>
    <lineage>
        <taxon>Bacteria</taxon>
        <taxon>Bacillati</taxon>
        <taxon>Bacillota</taxon>
        <taxon>Bacilli</taxon>
        <taxon>Bacillales</taxon>
        <taxon>Caryophanaceae</taxon>
        <taxon>Ureibacillus</taxon>
    </lineage>
</organism>
<dbReference type="EMBL" id="OBMQ01000002">
    <property type="protein sequence ID" value="SOC00124.1"/>
    <property type="molecule type" value="Genomic_DNA"/>
</dbReference>
<dbReference type="Pfam" id="PF14043">
    <property type="entry name" value="WVELL"/>
    <property type="match status" value="1"/>
</dbReference>
<accession>A0A285S5D8</accession>
<dbReference type="AlphaFoldDB" id="A0A285S5D8"/>
<dbReference type="RefSeq" id="WP_097072665.1">
    <property type="nucleotide sequence ID" value="NZ_OBMQ01000002.1"/>
</dbReference>
<gene>
    <name evidence="1" type="ORF">SAMN05880501_102328</name>
</gene>
<dbReference type="Proteomes" id="UP000219636">
    <property type="component" value="Unassembled WGS sequence"/>
</dbReference>
<reference evidence="2" key="1">
    <citation type="submission" date="2017-08" db="EMBL/GenBank/DDBJ databases">
        <authorList>
            <person name="Varghese N."/>
            <person name="Submissions S."/>
        </authorList>
    </citation>
    <scope>NUCLEOTIDE SEQUENCE [LARGE SCALE GENOMIC DNA]</scope>
    <source>
        <strain evidence="2">JC22</strain>
    </source>
</reference>
<keyword evidence="2" id="KW-1185">Reference proteome</keyword>
<evidence type="ECO:0000313" key="2">
    <source>
        <dbReference type="Proteomes" id="UP000219636"/>
    </source>
</evidence>